<evidence type="ECO:0000313" key="2">
    <source>
        <dbReference type="Proteomes" id="UP001529423"/>
    </source>
</evidence>
<dbReference type="InterPro" id="IPR012337">
    <property type="entry name" value="RNaseH-like_sf"/>
</dbReference>
<dbReference type="SUPFAM" id="SSF53098">
    <property type="entry name" value="Ribonuclease H-like"/>
    <property type="match status" value="1"/>
</dbReference>
<name>A0ABT7VLF7_9LACO</name>
<sequence length="238" mass="27669">MPVAKDQLITASPVQISSFLPFTRTLLTDRQAQPTPTYQPRTKAAPVQNLNQLRTVLNSDARLLILDLEFFQVGQQRHISQLAGRLYDQPVSFNYYFYHDQQSGNRQLQFLRRYDVPLSQAPHFTIKHQLPRVVALVDQLAPDYIVSWDNHLDFKALQAAADRQCLSKNRRFWNTVQSLDLEQLIAQQVWQGQKTLGLKKMCQLLNLPAVEFHKAHNDVKAIEWLMKFYARDLGRELL</sequence>
<dbReference type="InterPro" id="IPR036397">
    <property type="entry name" value="RNaseH_sf"/>
</dbReference>
<gene>
    <name evidence="1" type="ORF">QUW46_03080</name>
</gene>
<comment type="caution">
    <text evidence="1">The sequence shown here is derived from an EMBL/GenBank/DDBJ whole genome shotgun (WGS) entry which is preliminary data.</text>
</comment>
<accession>A0ABT7VLF7</accession>
<evidence type="ECO:0008006" key="3">
    <source>
        <dbReference type="Google" id="ProtNLM"/>
    </source>
</evidence>
<protein>
    <recommendedName>
        <fullName evidence="3">Exonuclease domain-containing protein</fullName>
    </recommendedName>
</protein>
<dbReference type="Proteomes" id="UP001529423">
    <property type="component" value="Unassembled WGS sequence"/>
</dbReference>
<reference evidence="1 2" key="2">
    <citation type="submission" date="2023-06" db="EMBL/GenBank/DDBJ databases">
        <title>Identification and characterization of horizontal gene transfer across gut microbiota members of farm animals based on homology search.</title>
        <authorList>
            <person name="Schwarzerova J."/>
            <person name="Nykrynova M."/>
            <person name="Jureckova K."/>
            <person name="Cejkova D."/>
            <person name="Rychlik I."/>
        </authorList>
    </citation>
    <scope>NUCLEOTIDE SEQUENCE [LARGE SCALE GENOMIC DNA]</scope>
    <source>
        <strain evidence="1 2">105_WCHN</strain>
    </source>
</reference>
<reference evidence="2" key="1">
    <citation type="submission" date="2023-06" db="EMBL/GenBank/DDBJ databases">
        <title>Identification and characterization of horizontal gene transfer across gut microbiota members of farm animals based on homology search.</title>
        <authorList>
            <person name="Zeman M."/>
            <person name="Kubasova T."/>
            <person name="Jahodarova E."/>
            <person name="Nykrynova M."/>
            <person name="Rychlik I."/>
        </authorList>
    </citation>
    <scope>NUCLEOTIDE SEQUENCE [LARGE SCALE GENOMIC DNA]</scope>
    <source>
        <strain evidence="2">105_WCHN</strain>
    </source>
</reference>
<dbReference type="Gene3D" id="3.30.420.10">
    <property type="entry name" value="Ribonuclease H-like superfamily/Ribonuclease H"/>
    <property type="match status" value="1"/>
</dbReference>
<keyword evidence="2" id="KW-1185">Reference proteome</keyword>
<organism evidence="1 2">
    <name type="scientific">Limosilactobacillus panis</name>
    <dbReference type="NCBI Taxonomy" id="47493"/>
    <lineage>
        <taxon>Bacteria</taxon>
        <taxon>Bacillati</taxon>
        <taxon>Bacillota</taxon>
        <taxon>Bacilli</taxon>
        <taxon>Lactobacillales</taxon>
        <taxon>Lactobacillaceae</taxon>
        <taxon>Limosilactobacillus</taxon>
    </lineage>
</organism>
<reference evidence="1 2" key="3">
    <citation type="submission" date="2023-06" db="EMBL/GenBank/DDBJ databases">
        <authorList>
            <person name="Zeman M."/>
            <person name="Kubasova T."/>
            <person name="Jahodarova E."/>
            <person name="Nykrynova M."/>
            <person name="Rychlik I."/>
        </authorList>
    </citation>
    <scope>NUCLEOTIDE SEQUENCE [LARGE SCALE GENOMIC DNA]</scope>
    <source>
        <strain evidence="1 2">105_WCHN</strain>
    </source>
</reference>
<dbReference type="RefSeq" id="WP_289559470.1">
    <property type="nucleotide sequence ID" value="NZ_JAUDEO010000012.1"/>
</dbReference>
<proteinExistence type="predicted"/>
<evidence type="ECO:0000313" key="1">
    <source>
        <dbReference type="EMBL" id="MDM8333562.1"/>
    </source>
</evidence>
<dbReference type="EMBL" id="JAUDEO010000012">
    <property type="protein sequence ID" value="MDM8333562.1"/>
    <property type="molecule type" value="Genomic_DNA"/>
</dbReference>